<dbReference type="GO" id="GO:0016301">
    <property type="term" value="F:kinase activity"/>
    <property type="evidence" value="ECO:0007669"/>
    <property type="project" value="UniProtKB-KW"/>
</dbReference>
<dbReference type="Proteomes" id="UP000224567">
    <property type="component" value="Unassembled WGS sequence"/>
</dbReference>
<organism evidence="2 3">
    <name type="scientific">Capsicum baccatum</name>
    <name type="common">Peruvian pepper</name>
    <dbReference type="NCBI Taxonomy" id="33114"/>
    <lineage>
        <taxon>Eukaryota</taxon>
        <taxon>Viridiplantae</taxon>
        <taxon>Streptophyta</taxon>
        <taxon>Embryophyta</taxon>
        <taxon>Tracheophyta</taxon>
        <taxon>Spermatophyta</taxon>
        <taxon>Magnoliopsida</taxon>
        <taxon>eudicotyledons</taxon>
        <taxon>Gunneridae</taxon>
        <taxon>Pentapetalae</taxon>
        <taxon>asterids</taxon>
        <taxon>lamiids</taxon>
        <taxon>Solanales</taxon>
        <taxon>Solanaceae</taxon>
        <taxon>Solanoideae</taxon>
        <taxon>Capsiceae</taxon>
        <taxon>Capsicum</taxon>
    </lineage>
</organism>
<dbReference type="PANTHER" id="PTHR47987:SF33">
    <property type="entry name" value="NON-SPECIFIC PROTEIN-TYROSINE KINASE RLK-PELLE-RLCK-XV FAMILY"/>
    <property type="match status" value="1"/>
</dbReference>
<dbReference type="InterPro" id="IPR046958">
    <property type="entry name" value="RBK1/2/STUNTED"/>
</dbReference>
<dbReference type="SUPFAM" id="SSF56112">
    <property type="entry name" value="Protein kinase-like (PK-like)"/>
    <property type="match status" value="1"/>
</dbReference>
<dbReference type="InterPro" id="IPR011009">
    <property type="entry name" value="Kinase-like_dom_sf"/>
</dbReference>
<dbReference type="EMBL" id="MLFT02000012">
    <property type="protein sequence ID" value="PHT31979.1"/>
    <property type="molecule type" value="Genomic_DNA"/>
</dbReference>
<gene>
    <name evidence="2" type="ORF">CQW23_28316</name>
</gene>
<feature type="region of interest" description="Disordered" evidence="1">
    <location>
        <begin position="120"/>
        <end position="144"/>
    </location>
</feature>
<evidence type="ECO:0000256" key="1">
    <source>
        <dbReference type="SAM" id="MobiDB-lite"/>
    </source>
</evidence>
<dbReference type="STRING" id="33114.A0A2G2VGA5"/>
<proteinExistence type="predicted"/>
<evidence type="ECO:0000313" key="2">
    <source>
        <dbReference type="EMBL" id="PHT31979.1"/>
    </source>
</evidence>
<dbReference type="Gene3D" id="1.10.510.10">
    <property type="entry name" value="Transferase(Phosphotransferase) domain 1"/>
    <property type="match status" value="1"/>
</dbReference>
<sequence>MGKLRRFRSVNTPNISVLLLKLASGKKPIEKLNDTMKRTITDWALPLTREGKFSKITDLRLNTNYVKEELKIVVFITLICAQNRPKKRPTMLELIEPLKEESKEKFTVLENDEMFKIPPAVGDDALSGAEGNVDSTTSDEKEPKGEIKKVELICIVTLASTNMEETQNMLKVCNQG</sequence>
<evidence type="ECO:0000313" key="3">
    <source>
        <dbReference type="Proteomes" id="UP000224567"/>
    </source>
</evidence>
<dbReference type="AlphaFoldDB" id="A0A2G2VGA5"/>
<name>A0A2G2VGA5_CAPBA</name>
<accession>A0A2G2VGA5</accession>
<reference evidence="2 3" key="1">
    <citation type="journal article" date="2017" name="Genome Biol.">
        <title>New reference genome sequences of hot pepper reveal the massive evolution of plant disease-resistance genes by retroduplication.</title>
        <authorList>
            <person name="Kim S."/>
            <person name="Park J."/>
            <person name="Yeom S.I."/>
            <person name="Kim Y.M."/>
            <person name="Seo E."/>
            <person name="Kim K.T."/>
            <person name="Kim M.S."/>
            <person name="Lee J.M."/>
            <person name="Cheong K."/>
            <person name="Shin H.S."/>
            <person name="Kim S.B."/>
            <person name="Han K."/>
            <person name="Lee J."/>
            <person name="Park M."/>
            <person name="Lee H.A."/>
            <person name="Lee H.Y."/>
            <person name="Lee Y."/>
            <person name="Oh S."/>
            <person name="Lee J.H."/>
            <person name="Choi E."/>
            <person name="Choi E."/>
            <person name="Lee S.E."/>
            <person name="Jeon J."/>
            <person name="Kim H."/>
            <person name="Choi G."/>
            <person name="Song H."/>
            <person name="Lee J."/>
            <person name="Lee S.C."/>
            <person name="Kwon J.K."/>
            <person name="Lee H.Y."/>
            <person name="Koo N."/>
            <person name="Hong Y."/>
            <person name="Kim R.W."/>
            <person name="Kang W.H."/>
            <person name="Huh J.H."/>
            <person name="Kang B.C."/>
            <person name="Yang T.J."/>
            <person name="Lee Y.H."/>
            <person name="Bennetzen J.L."/>
            <person name="Choi D."/>
        </authorList>
    </citation>
    <scope>NUCLEOTIDE SEQUENCE [LARGE SCALE GENOMIC DNA]</scope>
    <source>
        <strain evidence="3">cv. PBC81</strain>
    </source>
</reference>
<reference evidence="3" key="2">
    <citation type="journal article" date="2017" name="J. Anim. Genet.">
        <title>Multiple reference genome sequences of hot pepper reveal the massive evolution of plant disease resistance genes by retroduplication.</title>
        <authorList>
            <person name="Kim S."/>
            <person name="Park J."/>
            <person name="Yeom S.-I."/>
            <person name="Kim Y.-M."/>
            <person name="Seo E."/>
            <person name="Kim K.-T."/>
            <person name="Kim M.-S."/>
            <person name="Lee J.M."/>
            <person name="Cheong K."/>
            <person name="Shin H.-S."/>
            <person name="Kim S.-B."/>
            <person name="Han K."/>
            <person name="Lee J."/>
            <person name="Park M."/>
            <person name="Lee H.-A."/>
            <person name="Lee H.-Y."/>
            <person name="Lee Y."/>
            <person name="Oh S."/>
            <person name="Lee J.H."/>
            <person name="Choi E."/>
            <person name="Choi E."/>
            <person name="Lee S.E."/>
            <person name="Jeon J."/>
            <person name="Kim H."/>
            <person name="Choi G."/>
            <person name="Song H."/>
            <person name="Lee J."/>
            <person name="Lee S.-C."/>
            <person name="Kwon J.-K."/>
            <person name="Lee H.-Y."/>
            <person name="Koo N."/>
            <person name="Hong Y."/>
            <person name="Kim R.W."/>
            <person name="Kang W.-H."/>
            <person name="Huh J.H."/>
            <person name="Kang B.-C."/>
            <person name="Yang T.-J."/>
            <person name="Lee Y.-H."/>
            <person name="Bennetzen J.L."/>
            <person name="Choi D."/>
        </authorList>
    </citation>
    <scope>NUCLEOTIDE SEQUENCE [LARGE SCALE GENOMIC DNA]</scope>
    <source>
        <strain evidence="3">cv. PBC81</strain>
    </source>
</reference>
<comment type="caution">
    <text evidence="2">The sequence shown here is derived from an EMBL/GenBank/DDBJ whole genome shotgun (WGS) entry which is preliminary data.</text>
</comment>
<dbReference type="OrthoDB" id="4062651at2759"/>
<protein>
    <submittedName>
        <fullName evidence="2">PTI1-like tyrosine-protein kinase</fullName>
    </submittedName>
</protein>
<dbReference type="PANTHER" id="PTHR47987">
    <property type="entry name" value="OS08G0249100 PROTEIN"/>
    <property type="match status" value="1"/>
</dbReference>
<keyword evidence="3" id="KW-1185">Reference proteome</keyword>